<dbReference type="PANTHER" id="PTHR31342">
    <property type="entry name" value="PROTEIN CHUP1, CHLOROPLASTIC"/>
    <property type="match status" value="1"/>
</dbReference>
<accession>A0A1J3ER30</accession>
<organism evidence="2">
    <name type="scientific">Noccaea caerulescens</name>
    <name type="common">Alpine penny-cress</name>
    <name type="synonym">Thlaspi caerulescens</name>
    <dbReference type="NCBI Taxonomy" id="107243"/>
    <lineage>
        <taxon>Eukaryota</taxon>
        <taxon>Viridiplantae</taxon>
        <taxon>Streptophyta</taxon>
        <taxon>Embryophyta</taxon>
        <taxon>Tracheophyta</taxon>
        <taxon>Spermatophyta</taxon>
        <taxon>Magnoliopsida</taxon>
        <taxon>eudicotyledons</taxon>
        <taxon>Gunneridae</taxon>
        <taxon>Pentapetalae</taxon>
        <taxon>rosids</taxon>
        <taxon>malvids</taxon>
        <taxon>Brassicales</taxon>
        <taxon>Brassicaceae</taxon>
        <taxon>Coluteocarpeae</taxon>
        <taxon>Noccaea</taxon>
    </lineage>
</organism>
<proteinExistence type="predicted"/>
<gene>
    <name evidence="2" type="ORF">LC_TR10629_c0_g1_i1_g.37704</name>
</gene>
<dbReference type="InterPro" id="IPR040265">
    <property type="entry name" value="CHUP1/IPGA1-like"/>
</dbReference>
<dbReference type="GO" id="GO:0072699">
    <property type="term" value="P:protein localization to cortical microtubule cytoskeleton"/>
    <property type="evidence" value="ECO:0007669"/>
    <property type="project" value="TreeGrafter"/>
</dbReference>
<evidence type="ECO:0000256" key="1">
    <source>
        <dbReference type="ARBA" id="ARBA00023054"/>
    </source>
</evidence>
<keyword evidence="1" id="KW-0175">Coiled coil</keyword>
<dbReference type="AlphaFoldDB" id="A0A1J3ER30"/>
<sequence length="103" mass="11779">MRDTSGKRYTDFQIPWDWMLDAGLIGQVSDLMQLKYSSLRLAQAYMKRITNELESKGGGKEGNLMLQGVRFAYTIHQFVGGFDGETLHIFNELKQSTTSEPRK</sequence>
<name>A0A1J3ER30_NOCCA</name>
<protein>
    <submittedName>
        <fullName evidence="2">Protein CHUP1, chloroplastic</fullName>
    </submittedName>
</protein>
<dbReference type="GO" id="GO:0055028">
    <property type="term" value="C:cortical microtubule"/>
    <property type="evidence" value="ECO:0007669"/>
    <property type="project" value="TreeGrafter"/>
</dbReference>
<reference evidence="2" key="1">
    <citation type="submission" date="2016-07" db="EMBL/GenBank/DDBJ databases">
        <title>De novo transcriptome assembly of four accessions of the metal hyperaccumulator plant Noccaea caerulescens.</title>
        <authorList>
            <person name="Blande D."/>
            <person name="Halimaa P."/>
            <person name="Tervahauta A.I."/>
            <person name="Aarts M.G."/>
            <person name="Karenlampi S.O."/>
        </authorList>
    </citation>
    <scope>NUCLEOTIDE SEQUENCE</scope>
</reference>
<evidence type="ECO:0000313" key="2">
    <source>
        <dbReference type="EMBL" id="JAU31628.1"/>
    </source>
</evidence>
<dbReference type="PANTHER" id="PTHR31342:SF48">
    <property type="entry name" value="CHUP1-LIKE PROTEIN"/>
    <property type="match status" value="1"/>
</dbReference>
<dbReference type="EMBL" id="GEVK01021204">
    <property type="protein sequence ID" value="JAU31628.1"/>
    <property type="molecule type" value="Transcribed_RNA"/>
</dbReference>